<evidence type="ECO:0000313" key="2">
    <source>
        <dbReference type="Proteomes" id="UP000287394"/>
    </source>
</evidence>
<dbReference type="Proteomes" id="UP000287394">
    <property type="component" value="Chromosome"/>
</dbReference>
<organism evidence="1 2">
    <name type="scientific">Capsulimonas corticalis</name>
    <dbReference type="NCBI Taxonomy" id="2219043"/>
    <lineage>
        <taxon>Bacteria</taxon>
        <taxon>Bacillati</taxon>
        <taxon>Armatimonadota</taxon>
        <taxon>Armatimonadia</taxon>
        <taxon>Capsulimonadales</taxon>
        <taxon>Capsulimonadaceae</taxon>
        <taxon>Capsulimonas</taxon>
    </lineage>
</organism>
<dbReference type="AlphaFoldDB" id="A0A402D2B1"/>
<gene>
    <name evidence="1" type="ORF">CCAX7_22210</name>
</gene>
<dbReference type="KEGG" id="ccot:CCAX7_22210"/>
<dbReference type="EMBL" id="AP025739">
    <property type="protein sequence ID" value="BDI30170.1"/>
    <property type="molecule type" value="Genomic_DNA"/>
</dbReference>
<dbReference type="RefSeq" id="WP_119323620.1">
    <property type="nucleotide sequence ID" value="NZ_AP025739.1"/>
</dbReference>
<sequence length="135" mass="14102">MMVCIHAAVGAAIGGSVRRPLPALLSGVASHLICDLFPHRDYDIKIEAPLAALMFGYLAKRYGVQSPQFLGAVGAVLPDAENALAVLGVIPRDAMIFPTHCEGKSWFAGHGAKLESPASQIALAAIALALANRET</sequence>
<proteinExistence type="predicted"/>
<evidence type="ECO:0000313" key="1">
    <source>
        <dbReference type="EMBL" id="BDI30170.1"/>
    </source>
</evidence>
<dbReference type="OrthoDB" id="3785309at2"/>
<keyword evidence="2" id="KW-1185">Reference proteome</keyword>
<accession>A0A402D2B1</accession>
<reference evidence="1 2" key="1">
    <citation type="journal article" date="2019" name="Int. J. Syst. Evol. Microbiol.">
        <title>Capsulimonas corticalis gen. nov., sp. nov., an aerobic capsulated bacterium, of a novel bacterial order, Capsulimonadales ord. nov., of the class Armatimonadia of the phylum Armatimonadetes.</title>
        <authorList>
            <person name="Li J."/>
            <person name="Kudo C."/>
            <person name="Tonouchi A."/>
        </authorList>
    </citation>
    <scope>NUCLEOTIDE SEQUENCE [LARGE SCALE GENOMIC DNA]</scope>
    <source>
        <strain evidence="1 2">AX-7</strain>
    </source>
</reference>
<protein>
    <submittedName>
        <fullName evidence="1">Uncharacterized protein</fullName>
    </submittedName>
</protein>
<name>A0A402D2B1_9BACT</name>